<keyword evidence="1 3" id="KW-0807">Transducer</keyword>
<dbReference type="EMBL" id="JBHSWN010000001">
    <property type="protein sequence ID" value="MFC6792670.1"/>
    <property type="molecule type" value="Genomic_DNA"/>
</dbReference>
<feature type="domain" description="HAMP" evidence="6">
    <location>
        <begin position="211"/>
        <end position="264"/>
    </location>
</feature>
<organism evidence="7 8">
    <name type="scientific">Methylobacterium komagatae</name>
    <dbReference type="NCBI Taxonomy" id="374425"/>
    <lineage>
        <taxon>Bacteria</taxon>
        <taxon>Pseudomonadati</taxon>
        <taxon>Pseudomonadota</taxon>
        <taxon>Alphaproteobacteria</taxon>
        <taxon>Hyphomicrobiales</taxon>
        <taxon>Methylobacteriaceae</taxon>
        <taxon>Methylobacterium</taxon>
    </lineage>
</organism>
<dbReference type="Gene3D" id="1.10.287.950">
    <property type="entry name" value="Methyl-accepting chemotaxis protein"/>
    <property type="match status" value="1"/>
</dbReference>
<dbReference type="RefSeq" id="WP_378974823.1">
    <property type="nucleotide sequence ID" value="NZ_JBHSWN010000001.1"/>
</dbReference>
<feature type="domain" description="Methyl-accepting transducer" evidence="5">
    <location>
        <begin position="298"/>
        <end position="541"/>
    </location>
</feature>
<evidence type="ECO:0000313" key="8">
    <source>
        <dbReference type="Proteomes" id="UP001596292"/>
    </source>
</evidence>
<dbReference type="PANTHER" id="PTHR32089">
    <property type="entry name" value="METHYL-ACCEPTING CHEMOTAXIS PROTEIN MCPB"/>
    <property type="match status" value="1"/>
</dbReference>
<dbReference type="PANTHER" id="PTHR32089:SF112">
    <property type="entry name" value="LYSOZYME-LIKE PROTEIN-RELATED"/>
    <property type="match status" value="1"/>
</dbReference>
<name>A0ABW2BR35_9HYPH</name>
<dbReference type="Pfam" id="PF12729">
    <property type="entry name" value="4HB_MCP_1"/>
    <property type="match status" value="1"/>
</dbReference>
<dbReference type="InterPro" id="IPR004090">
    <property type="entry name" value="Chemotax_Me-accpt_rcpt"/>
</dbReference>
<accession>A0ABW2BR35</accession>
<keyword evidence="4" id="KW-0472">Membrane</keyword>
<dbReference type="InterPro" id="IPR004089">
    <property type="entry name" value="MCPsignal_dom"/>
</dbReference>
<dbReference type="SMART" id="SM00304">
    <property type="entry name" value="HAMP"/>
    <property type="match status" value="1"/>
</dbReference>
<comment type="caution">
    <text evidence="7">The sequence shown here is derived from an EMBL/GenBank/DDBJ whole genome shotgun (WGS) entry which is preliminary data.</text>
</comment>
<keyword evidence="4" id="KW-0812">Transmembrane</keyword>
<dbReference type="PROSITE" id="PS50111">
    <property type="entry name" value="CHEMOTAXIS_TRANSDUC_2"/>
    <property type="match status" value="1"/>
</dbReference>
<dbReference type="InterPro" id="IPR003660">
    <property type="entry name" value="HAMP_dom"/>
</dbReference>
<dbReference type="PROSITE" id="PS50885">
    <property type="entry name" value="HAMP"/>
    <property type="match status" value="1"/>
</dbReference>
<proteinExistence type="inferred from homology"/>
<comment type="similarity">
    <text evidence="2">Belongs to the methyl-accepting chemotaxis (MCP) protein family.</text>
</comment>
<dbReference type="Proteomes" id="UP001596292">
    <property type="component" value="Unassembled WGS sequence"/>
</dbReference>
<gene>
    <name evidence="7" type="ORF">ACFQE0_25805</name>
</gene>
<dbReference type="SUPFAM" id="SSF58104">
    <property type="entry name" value="Methyl-accepting chemotaxis protein (MCP) signaling domain"/>
    <property type="match status" value="1"/>
</dbReference>
<dbReference type="CDD" id="cd06225">
    <property type="entry name" value="HAMP"/>
    <property type="match status" value="1"/>
</dbReference>
<evidence type="ECO:0000256" key="3">
    <source>
        <dbReference type="PROSITE-ProRule" id="PRU00284"/>
    </source>
</evidence>
<feature type="transmembrane region" description="Helical" evidence="4">
    <location>
        <begin position="191"/>
        <end position="213"/>
    </location>
</feature>
<sequence length="561" mass="58161">MRKFSLKIRSALGLLFCSMLLVSILQGAIAYWKIGNISQATDHLLDNTIPSISEAHGINALILRTRLWQFRYMTAENEAGKKQSGDKVTEFSAERDKKVNAYAPLVASPEEQKAYDALKAKLDVLRADGERLRSFPPEKYEEAMAFFRGPMNANYLAVSAAANAIVDINLAAGKQADAATRSEQASAQRSILIMLGLAICIAAGAMAFSFLGVSRPIERMTASMRKLAGGDTNSEIPYGGRGDEIGAMSETVQVFRQNLIHTRQLEEETALARASAEEQRKRAMREMADGFEAAVGGVIGMVSSSATELQATAGSMSSTAAETAAQSSTVAAAAEEAASTVNTIAAAAEELGSSVLEIGRQVDGSADLARQAVIEADQAGALVNELSAAVARIGDVVGLISTIAGQTNLLALNATIEAARAGAAGKGFAVVATEVKALAEQTAKATNEISGQILQIQASTGQAVASIGGITGRIREINTVAISIAASVEQQGAATQEIVRNIAQAAAGTGEVTGNIAGVAGAAEETGAAASQVLGAASELSRQSEHLTSEVARFLSTVRAA</sequence>
<dbReference type="Gene3D" id="1.10.8.500">
    <property type="entry name" value="HAMP domain in histidine kinase"/>
    <property type="match status" value="1"/>
</dbReference>
<dbReference type="Pfam" id="PF00015">
    <property type="entry name" value="MCPsignal"/>
    <property type="match status" value="1"/>
</dbReference>
<evidence type="ECO:0000259" key="5">
    <source>
        <dbReference type="PROSITE" id="PS50111"/>
    </source>
</evidence>
<protein>
    <submittedName>
        <fullName evidence="7">Methyl-accepting chemotaxis protein</fullName>
    </submittedName>
</protein>
<dbReference type="InterPro" id="IPR024478">
    <property type="entry name" value="HlyB_4HB_MCP"/>
</dbReference>
<evidence type="ECO:0000256" key="2">
    <source>
        <dbReference type="ARBA" id="ARBA00029447"/>
    </source>
</evidence>
<evidence type="ECO:0000313" key="7">
    <source>
        <dbReference type="EMBL" id="MFC6792670.1"/>
    </source>
</evidence>
<reference evidence="8" key="1">
    <citation type="journal article" date="2019" name="Int. J. Syst. Evol. Microbiol.">
        <title>The Global Catalogue of Microorganisms (GCM) 10K type strain sequencing project: providing services to taxonomists for standard genome sequencing and annotation.</title>
        <authorList>
            <consortium name="The Broad Institute Genomics Platform"/>
            <consortium name="The Broad Institute Genome Sequencing Center for Infectious Disease"/>
            <person name="Wu L."/>
            <person name="Ma J."/>
        </authorList>
    </citation>
    <scope>NUCLEOTIDE SEQUENCE [LARGE SCALE GENOMIC DNA]</scope>
    <source>
        <strain evidence="8">CCUG 48316</strain>
    </source>
</reference>
<dbReference type="PRINTS" id="PR00260">
    <property type="entry name" value="CHEMTRNSDUCR"/>
</dbReference>
<evidence type="ECO:0000256" key="1">
    <source>
        <dbReference type="ARBA" id="ARBA00023224"/>
    </source>
</evidence>
<evidence type="ECO:0000259" key="6">
    <source>
        <dbReference type="PROSITE" id="PS50885"/>
    </source>
</evidence>
<evidence type="ECO:0000256" key="4">
    <source>
        <dbReference type="SAM" id="Phobius"/>
    </source>
</evidence>
<keyword evidence="4" id="KW-1133">Transmembrane helix</keyword>
<dbReference type="Pfam" id="PF00672">
    <property type="entry name" value="HAMP"/>
    <property type="match status" value="1"/>
</dbReference>
<keyword evidence="8" id="KW-1185">Reference proteome</keyword>
<dbReference type="SMART" id="SM00283">
    <property type="entry name" value="MA"/>
    <property type="match status" value="1"/>
</dbReference>